<dbReference type="InterPro" id="IPR011453">
    <property type="entry name" value="DUF1559"/>
</dbReference>
<evidence type="ECO:0000256" key="1">
    <source>
        <dbReference type="SAM" id="SignalP"/>
    </source>
</evidence>
<gene>
    <name evidence="3" type="ORF">Pan189_20300</name>
</gene>
<protein>
    <recommendedName>
        <fullName evidence="2">DUF1559 domain-containing protein</fullName>
    </recommendedName>
</protein>
<proteinExistence type="predicted"/>
<dbReference type="OrthoDB" id="285651at2"/>
<name>A0A517R1D5_9PLAN</name>
<dbReference type="EMBL" id="CP036268">
    <property type="protein sequence ID" value="QDT37650.1"/>
    <property type="molecule type" value="Genomic_DNA"/>
</dbReference>
<dbReference type="RefSeq" id="WP_145363746.1">
    <property type="nucleotide sequence ID" value="NZ_CP036268.1"/>
</dbReference>
<feature type="domain" description="DUF1559" evidence="2">
    <location>
        <begin position="363"/>
        <end position="433"/>
    </location>
</feature>
<feature type="signal peptide" evidence="1">
    <location>
        <begin position="1"/>
        <end position="25"/>
    </location>
</feature>
<feature type="chain" id="PRO_5022086562" description="DUF1559 domain-containing protein" evidence="1">
    <location>
        <begin position="26"/>
        <end position="551"/>
    </location>
</feature>
<sequence length="551" mass="61348" precursor="true">MRCQRTIYLTLLCCLSLTASRRSIAADGPWFVQHLPQHTAALIEVNLASLIESGDLNSLLEQSGLPENKTLNSKNARWQAPIARDYFKNQIANLLASAEGSDIANVVVGVTWNEREFDLRRFVIVRVIEKSKSANPASNAAKQLSVRQGLDGVFGFPKDMLGAFLPDLEQIATSKTDNGTVYYFEDPSTPTGERGPKIVWDKKLPTLKAEQLSQCFTALDAVPIRAGFVVTADQQRALREMLPAFNGLSNAMDGKTVANGFQAASFGLHLAPLRIDVLAHAESGRAADQFAVALQEMHTAVKKLFPEQYALLVGDDGPIEVSRPDDTAFTRIALHPLRMTAVRAMLQELSAKDLYRLRNPHLNQLKFIALGLHNYYDKYKTLPPAVIRTPDGTPLYSWRVAILPFLDQQKLYEDFHLNEPWNSEHNLKLLPRMPDVYAVPQIPPKPGATPFLAVTGKNTMFGQRDGVKFEDVEDGTANTIAVVTVVPSAVVPWTKPDDWEFDPQLPFRDLITKERSVFSAAFTDGSARKITEDQYKHPERLFLINDGNLLE</sequence>
<evidence type="ECO:0000313" key="4">
    <source>
        <dbReference type="Proteomes" id="UP000317318"/>
    </source>
</evidence>
<reference evidence="3 4" key="1">
    <citation type="submission" date="2019-02" db="EMBL/GenBank/DDBJ databases">
        <title>Deep-cultivation of Planctomycetes and their phenomic and genomic characterization uncovers novel biology.</title>
        <authorList>
            <person name="Wiegand S."/>
            <person name="Jogler M."/>
            <person name="Boedeker C."/>
            <person name="Pinto D."/>
            <person name="Vollmers J."/>
            <person name="Rivas-Marin E."/>
            <person name="Kohn T."/>
            <person name="Peeters S.H."/>
            <person name="Heuer A."/>
            <person name="Rast P."/>
            <person name="Oberbeckmann S."/>
            <person name="Bunk B."/>
            <person name="Jeske O."/>
            <person name="Meyerdierks A."/>
            <person name="Storesund J.E."/>
            <person name="Kallscheuer N."/>
            <person name="Luecker S."/>
            <person name="Lage O.M."/>
            <person name="Pohl T."/>
            <person name="Merkel B.J."/>
            <person name="Hornburger P."/>
            <person name="Mueller R.-W."/>
            <person name="Bruemmer F."/>
            <person name="Labrenz M."/>
            <person name="Spormann A.M."/>
            <person name="Op den Camp H."/>
            <person name="Overmann J."/>
            <person name="Amann R."/>
            <person name="Jetten M.S.M."/>
            <person name="Mascher T."/>
            <person name="Medema M.H."/>
            <person name="Devos D.P."/>
            <person name="Kaster A.-K."/>
            <person name="Ovreas L."/>
            <person name="Rohde M."/>
            <person name="Galperin M.Y."/>
            <person name="Jogler C."/>
        </authorList>
    </citation>
    <scope>NUCLEOTIDE SEQUENCE [LARGE SCALE GENOMIC DNA]</scope>
    <source>
        <strain evidence="3 4">Pan189</strain>
    </source>
</reference>
<keyword evidence="4" id="KW-1185">Reference proteome</keyword>
<dbReference type="KEGG" id="svp:Pan189_20300"/>
<dbReference type="Proteomes" id="UP000317318">
    <property type="component" value="Chromosome"/>
</dbReference>
<dbReference type="AlphaFoldDB" id="A0A517R1D5"/>
<keyword evidence="1" id="KW-0732">Signal</keyword>
<evidence type="ECO:0000259" key="2">
    <source>
        <dbReference type="Pfam" id="PF07596"/>
    </source>
</evidence>
<dbReference type="PANTHER" id="PTHR30093">
    <property type="entry name" value="GENERAL SECRETION PATHWAY PROTEIN G"/>
    <property type="match status" value="1"/>
</dbReference>
<dbReference type="PANTHER" id="PTHR30093:SF2">
    <property type="entry name" value="TYPE II SECRETION SYSTEM PROTEIN H"/>
    <property type="match status" value="1"/>
</dbReference>
<organism evidence="3 4">
    <name type="scientific">Stratiformator vulcanicus</name>
    <dbReference type="NCBI Taxonomy" id="2527980"/>
    <lineage>
        <taxon>Bacteria</taxon>
        <taxon>Pseudomonadati</taxon>
        <taxon>Planctomycetota</taxon>
        <taxon>Planctomycetia</taxon>
        <taxon>Planctomycetales</taxon>
        <taxon>Planctomycetaceae</taxon>
        <taxon>Stratiformator</taxon>
    </lineage>
</organism>
<evidence type="ECO:0000313" key="3">
    <source>
        <dbReference type="EMBL" id="QDT37650.1"/>
    </source>
</evidence>
<dbReference type="Pfam" id="PF07596">
    <property type="entry name" value="SBP_bac_10"/>
    <property type="match status" value="1"/>
</dbReference>
<accession>A0A517R1D5</accession>